<dbReference type="InterPro" id="IPR042173">
    <property type="entry name" value="RNase_J_2"/>
</dbReference>
<keyword evidence="1 9" id="KW-0963">Cytoplasm</keyword>
<dbReference type="Gene3D" id="3.40.50.10710">
    <property type="entry name" value="Metallo-hydrolase/oxidoreductase"/>
    <property type="match status" value="1"/>
</dbReference>
<comment type="similarity">
    <text evidence="9">Belongs to the metallo-beta-lactamase superfamily. RNA-metabolizing metallo-beta-lactamase-like family. Bacterial RNase J subfamily.</text>
</comment>
<keyword evidence="9" id="KW-0698">rRNA processing</keyword>
<gene>
    <name evidence="9" type="primary">rnj</name>
    <name evidence="11" type="ORF">ACFPKY_21780</name>
</gene>
<dbReference type="EC" id="3.1.-.-" evidence="9"/>
<dbReference type="InterPro" id="IPR004613">
    <property type="entry name" value="RNase_J"/>
</dbReference>
<comment type="function">
    <text evidence="9">An RNase that has 5'-3' exonuclease and possibly endonuclease activity. Involved in maturation of rRNA and in some organisms also mRNA maturation and/or decay.</text>
</comment>
<dbReference type="GO" id="GO:0016787">
    <property type="term" value="F:hydrolase activity"/>
    <property type="evidence" value="ECO:0007669"/>
    <property type="project" value="UniProtKB-KW"/>
</dbReference>
<evidence type="ECO:0000256" key="7">
    <source>
        <dbReference type="ARBA" id="ARBA00022839"/>
    </source>
</evidence>
<dbReference type="PANTHER" id="PTHR43694">
    <property type="entry name" value="RIBONUCLEASE J"/>
    <property type="match status" value="1"/>
</dbReference>
<keyword evidence="7 9" id="KW-0269">Exonuclease</keyword>
<dbReference type="PANTHER" id="PTHR43694:SF1">
    <property type="entry name" value="RIBONUCLEASE J"/>
    <property type="match status" value="1"/>
</dbReference>
<evidence type="ECO:0000313" key="11">
    <source>
        <dbReference type="EMBL" id="MFC5495751.1"/>
    </source>
</evidence>
<keyword evidence="4 9" id="KW-0255">Endonuclease</keyword>
<sequence length="561" mass="60737">MSHPHPELSAPAALPKGGLRVTPLGGLGEVGRNMTVFEYDGRLLIVDCGVLFPEDHQPGIDLILPDWGSIRDRLDDVEALVLTHGHEDHIGATPYLLRERGNIPLVGSELTLALLGSKLREHRLKETVHHVVKEGDRITFGPFELEFVAVNHSIPDALAVAIRTGAGMVLHTGDFKMDQLPLDGRITDLRAFARLGEEGVDLFLTDSTNAETPGFTPAEKSITPVIDQVFRESSQRIIVACFASHVHRVQQVLDAAYAHERQVAYVGRSMVRNMGIARDLGYLNVPPGVLVDTKDLADLPPDRQVLISTGSQGEPMSALSRIAQRNHNFVHIEEGDTVLLASSLIPGNENAVYRVINGLARWGARVVHKGNALVHVSGHASAGELLYCYNIVRPRNVLPVHGEIRHMLANAALARATGVENVVIAEDGVVVDLIDGVAAVAGKVDCGYVFVDGSSVGDITESDLKDRLILGEEGFISVIVVVDSVSGKVSAGPEIHARGNALDGSNFDDVKQPIIDALDRAIAEGNTDSYQLQQTVRRVIGRWVSNTHRRRPMIIPVVIEA</sequence>
<feature type="binding site" evidence="9">
    <location>
        <begin position="375"/>
        <end position="379"/>
    </location>
    <ligand>
        <name>substrate</name>
    </ligand>
</feature>
<evidence type="ECO:0000256" key="6">
    <source>
        <dbReference type="ARBA" id="ARBA00022833"/>
    </source>
</evidence>
<reference evidence="12" key="1">
    <citation type="journal article" date="2019" name="Int. J. Syst. Evol. Microbiol.">
        <title>The Global Catalogue of Microorganisms (GCM) 10K type strain sequencing project: providing services to taxonomists for standard genome sequencing and annotation.</title>
        <authorList>
            <consortium name="The Broad Institute Genomics Platform"/>
            <consortium name="The Broad Institute Genome Sequencing Center for Infectious Disease"/>
            <person name="Wu L."/>
            <person name="Ma J."/>
        </authorList>
    </citation>
    <scope>NUCLEOTIDE SEQUENCE [LARGE SCALE GENOMIC DNA]</scope>
    <source>
        <strain evidence="12">KACC 13778</strain>
    </source>
</reference>
<dbReference type="InterPro" id="IPR001279">
    <property type="entry name" value="Metallo-B-lactamas"/>
</dbReference>
<evidence type="ECO:0000256" key="1">
    <source>
        <dbReference type="ARBA" id="ARBA00022490"/>
    </source>
</evidence>
<evidence type="ECO:0000256" key="5">
    <source>
        <dbReference type="ARBA" id="ARBA00022801"/>
    </source>
</evidence>
<keyword evidence="6" id="KW-0862">Zinc</keyword>
<evidence type="ECO:0000256" key="8">
    <source>
        <dbReference type="ARBA" id="ARBA00022884"/>
    </source>
</evidence>
<keyword evidence="2 9" id="KW-0540">Nuclease</keyword>
<evidence type="ECO:0000256" key="4">
    <source>
        <dbReference type="ARBA" id="ARBA00022759"/>
    </source>
</evidence>
<dbReference type="Proteomes" id="UP001595956">
    <property type="component" value="Unassembled WGS sequence"/>
</dbReference>
<accession>A0ABW0N4Z1</accession>
<keyword evidence="12" id="KW-1185">Reference proteome</keyword>
<evidence type="ECO:0000256" key="3">
    <source>
        <dbReference type="ARBA" id="ARBA00022723"/>
    </source>
</evidence>
<dbReference type="SUPFAM" id="SSF56281">
    <property type="entry name" value="Metallo-hydrolase/oxidoreductase"/>
    <property type="match status" value="1"/>
</dbReference>
<dbReference type="HAMAP" id="MF_01491">
    <property type="entry name" value="RNase_J_bact"/>
    <property type="match status" value="1"/>
</dbReference>
<dbReference type="CDD" id="cd07714">
    <property type="entry name" value="RNaseJ_MBL-fold"/>
    <property type="match status" value="1"/>
</dbReference>
<dbReference type="PIRSF" id="PIRSF004803">
    <property type="entry name" value="RnjA"/>
    <property type="match status" value="1"/>
</dbReference>
<evidence type="ECO:0000256" key="9">
    <source>
        <dbReference type="HAMAP-Rule" id="MF_01491"/>
    </source>
</evidence>
<proteinExistence type="inferred from homology"/>
<comment type="caution">
    <text evidence="11">The sequence shown here is derived from an EMBL/GenBank/DDBJ whole genome shotgun (WGS) entry which is preliminary data.</text>
</comment>
<dbReference type="InterPro" id="IPR036866">
    <property type="entry name" value="RibonucZ/Hydroxyglut_hydro"/>
</dbReference>
<evidence type="ECO:0000256" key="2">
    <source>
        <dbReference type="ARBA" id="ARBA00022722"/>
    </source>
</evidence>
<name>A0ABW0N4Z1_9ACTN</name>
<dbReference type="RefSeq" id="WP_345182284.1">
    <property type="nucleotide sequence ID" value="NZ_BAABFQ010000010.1"/>
</dbReference>
<dbReference type="Pfam" id="PF17770">
    <property type="entry name" value="RNase_J_C"/>
    <property type="match status" value="1"/>
</dbReference>
<protein>
    <recommendedName>
        <fullName evidence="9">Ribonuclease J</fullName>
        <shortName evidence="9">RNase J</shortName>
        <ecNumber evidence="9">3.1.-.-</ecNumber>
    </recommendedName>
</protein>
<comment type="subcellular location">
    <subcellularLocation>
        <location evidence="9">Cytoplasm</location>
    </subcellularLocation>
</comment>
<dbReference type="NCBIfam" id="TIGR00649">
    <property type="entry name" value="MG423"/>
    <property type="match status" value="1"/>
</dbReference>
<dbReference type="Gene3D" id="3.10.20.580">
    <property type="match status" value="1"/>
</dbReference>
<dbReference type="Pfam" id="PF00753">
    <property type="entry name" value="Lactamase_B"/>
    <property type="match status" value="1"/>
</dbReference>
<dbReference type="Pfam" id="PF22505">
    <property type="entry name" value="RNase_J_b_CASP"/>
    <property type="match status" value="1"/>
</dbReference>
<evidence type="ECO:0000259" key="10">
    <source>
        <dbReference type="SMART" id="SM00849"/>
    </source>
</evidence>
<evidence type="ECO:0000313" key="12">
    <source>
        <dbReference type="Proteomes" id="UP001595956"/>
    </source>
</evidence>
<keyword evidence="3" id="KW-0479">Metal-binding</keyword>
<dbReference type="Pfam" id="PF07521">
    <property type="entry name" value="RMMBL"/>
    <property type="match status" value="1"/>
</dbReference>
<organism evidence="11 12">
    <name type="scientific">Nocardioides caricicola</name>
    <dbReference type="NCBI Taxonomy" id="634770"/>
    <lineage>
        <taxon>Bacteria</taxon>
        <taxon>Bacillati</taxon>
        <taxon>Actinomycetota</taxon>
        <taxon>Actinomycetes</taxon>
        <taxon>Propionibacteriales</taxon>
        <taxon>Nocardioidaceae</taxon>
        <taxon>Nocardioides</taxon>
    </lineage>
</organism>
<dbReference type="InterPro" id="IPR011108">
    <property type="entry name" value="RMMBL"/>
</dbReference>
<keyword evidence="5 9" id="KW-0378">Hydrolase</keyword>
<dbReference type="EMBL" id="JBHSMD010000011">
    <property type="protein sequence ID" value="MFC5495751.1"/>
    <property type="molecule type" value="Genomic_DNA"/>
</dbReference>
<dbReference type="InterPro" id="IPR055132">
    <property type="entry name" value="RNase_J_b_CASP"/>
</dbReference>
<dbReference type="SMART" id="SM00849">
    <property type="entry name" value="Lactamase_B"/>
    <property type="match status" value="1"/>
</dbReference>
<dbReference type="InterPro" id="IPR030854">
    <property type="entry name" value="RNase_J_bac"/>
</dbReference>
<feature type="domain" description="Metallo-beta-lactamase" evidence="10">
    <location>
        <begin position="31"/>
        <end position="226"/>
    </location>
</feature>
<keyword evidence="8 9" id="KW-0694">RNA-binding</keyword>
<comment type="subunit">
    <text evidence="9">Homodimer, may be a subunit of the RNA degradosome.</text>
</comment>
<dbReference type="InterPro" id="IPR041636">
    <property type="entry name" value="RNase_J_C"/>
</dbReference>
<dbReference type="Gene3D" id="3.60.15.10">
    <property type="entry name" value="Ribonuclease Z/Hydroxyacylglutathione hydrolase-like"/>
    <property type="match status" value="1"/>
</dbReference>